<sequence length="446" mass="50004">MDLTHLTHSLGLRFRARTVSTADTHTHTSAGTSLAYMTDSKLKGTGGGSGSHMRRQIPDWERKFQCPHPHCGKRFTRKFSMTEHIKTHTGDKPHECTVPGCGKKFTTAGNLARHRKIHDGVFHDKIDASSPSSSTSSTSNRLMSRRSSESFPQLQARTPPGLNHSGSSSIDFHDSSLQSHIDAHHPTHPHPSMSFPAHLQKRRASLPASLLGAHVRYRPPHHQSILGNNNDSDLLFDNTTIQRAKMDAIRDFETGLDNNNPMDKYAPSPHNQASYGQSQWSMHQQHHQPLQAYASNASSNYMKPTRSQSLTHQQLHSQLHAMQQLPQQPYSFKFMGHGSPQPTDVDLLLQEEEEDNQMKTSPVEVKGQPRQASPWPSNYNMPQRGTFPPEMNIPPPPLDFDTNFNDPFFDENAIIDMLFGGDGPQQQVEPTTTLFHQEQSTYGGRV</sequence>
<reference evidence="8 9" key="1">
    <citation type="submission" date="2018-08" db="EMBL/GenBank/DDBJ databases">
        <title>Aphanomyces genome sequencing and annotation.</title>
        <authorList>
            <person name="Minardi D."/>
            <person name="Oidtmann B."/>
            <person name="Van Der Giezen M."/>
            <person name="Studholme D.J."/>
        </authorList>
    </citation>
    <scope>NUCLEOTIDE SEQUENCE [LARGE SCALE GENOMIC DNA]</scope>
    <source>
        <strain evidence="8 9">Yx</strain>
    </source>
</reference>
<organism evidence="8 9">
    <name type="scientific">Aphanomyces astaci</name>
    <name type="common">Crayfish plague agent</name>
    <dbReference type="NCBI Taxonomy" id="112090"/>
    <lineage>
        <taxon>Eukaryota</taxon>
        <taxon>Sar</taxon>
        <taxon>Stramenopiles</taxon>
        <taxon>Oomycota</taxon>
        <taxon>Saprolegniomycetes</taxon>
        <taxon>Saprolegniales</taxon>
        <taxon>Verrucalvaceae</taxon>
        <taxon>Aphanomyces</taxon>
    </lineage>
</organism>
<dbReference type="GO" id="GO:0008270">
    <property type="term" value="F:zinc ion binding"/>
    <property type="evidence" value="ECO:0007669"/>
    <property type="project" value="UniProtKB-KW"/>
</dbReference>
<accession>A0A397BYN1</accession>
<dbReference type="EMBL" id="QUTA01000850">
    <property type="protein sequence ID" value="RHY36768.1"/>
    <property type="molecule type" value="Genomic_DNA"/>
</dbReference>
<name>A0A397BYN1_APHAT</name>
<dbReference type="Gene3D" id="3.30.160.60">
    <property type="entry name" value="Classic Zinc Finger"/>
    <property type="match status" value="2"/>
</dbReference>
<dbReference type="PANTHER" id="PTHR14003:SF19">
    <property type="entry name" value="YY2 TRANSCRIPTION FACTOR"/>
    <property type="match status" value="1"/>
</dbReference>
<dbReference type="AlphaFoldDB" id="A0A397BYN1"/>
<evidence type="ECO:0000256" key="2">
    <source>
        <dbReference type="ARBA" id="ARBA00022737"/>
    </source>
</evidence>
<protein>
    <recommendedName>
        <fullName evidence="7">C2H2-type domain-containing protein</fullName>
    </recommendedName>
</protein>
<dbReference type="InterPro" id="IPR036236">
    <property type="entry name" value="Znf_C2H2_sf"/>
</dbReference>
<keyword evidence="3 5" id="KW-0863">Zinc-finger</keyword>
<evidence type="ECO:0000256" key="6">
    <source>
        <dbReference type="SAM" id="MobiDB-lite"/>
    </source>
</evidence>
<keyword evidence="1" id="KW-0479">Metal-binding</keyword>
<proteinExistence type="predicted"/>
<dbReference type="InterPro" id="IPR013087">
    <property type="entry name" value="Znf_C2H2_type"/>
</dbReference>
<feature type="region of interest" description="Disordered" evidence="6">
    <location>
        <begin position="358"/>
        <end position="378"/>
    </location>
</feature>
<comment type="caution">
    <text evidence="8">The sequence shown here is derived from an EMBL/GenBank/DDBJ whole genome shotgun (WGS) entry which is preliminary data.</text>
</comment>
<dbReference type="PROSITE" id="PS50157">
    <property type="entry name" value="ZINC_FINGER_C2H2_2"/>
    <property type="match status" value="2"/>
</dbReference>
<dbReference type="PANTHER" id="PTHR14003">
    <property type="entry name" value="TRANSCRIPTIONAL REPRESSOR PROTEIN YY"/>
    <property type="match status" value="1"/>
</dbReference>
<keyword evidence="2" id="KW-0677">Repeat</keyword>
<dbReference type="PROSITE" id="PS00028">
    <property type="entry name" value="ZINC_FINGER_C2H2_1"/>
    <property type="match status" value="2"/>
</dbReference>
<feature type="compositionally biased region" description="Low complexity" evidence="6">
    <location>
        <begin position="129"/>
        <end position="142"/>
    </location>
</feature>
<dbReference type="GO" id="GO:0005667">
    <property type="term" value="C:transcription regulator complex"/>
    <property type="evidence" value="ECO:0007669"/>
    <property type="project" value="TreeGrafter"/>
</dbReference>
<feature type="domain" description="C2H2-type" evidence="7">
    <location>
        <begin position="64"/>
        <end position="93"/>
    </location>
</feature>
<gene>
    <name evidence="8" type="ORF">DYB25_000671</name>
</gene>
<evidence type="ECO:0000256" key="3">
    <source>
        <dbReference type="ARBA" id="ARBA00022771"/>
    </source>
</evidence>
<dbReference type="GO" id="GO:0000981">
    <property type="term" value="F:DNA-binding transcription factor activity, RNA polymerase II-specific"/>
    <property type="evidence" value="ECO:0007669"/>
    <property type="project" value="TreeGrafter"/>
</dbReference>
<evidence type="ECO:0000256" key="5">
    <source>
        <dbReference type="PROSITE-ProRule" id="PRU00042"/>
    </source>
</evidence>
<dbReference type="Pfam" id="PF00096">
    <property type="entry name" value="zf-C2H2"/>
    <property type="match status" value="2"/>
</dbReference>
<evidence type="ECO:0000313" key="8">
    <source>
        <dbReference type="EMBL" id="RHY36768.1"/>
    </source>
</evidence>
<dbReference type="SMART" id="SM00355">
    <property type="entry name" value="ZnF_C2H2"/>
    <property type="match status" value="2"/>
</dbReference>
<evidence type="ECO:0000256" key="1">
    <source>
        <dbReference type="ARBA" id="ARBA00022723"/>
    </source>
</evidence>
<dbReference type="VEuPathDB" id="FungiDB:H257_06697"/>
<evidence type="ECO:0000259" key="7">
    <source>
        <dbReference type="PROSITE" id="PS50157"/>
    </source>
</evidence>
<evidence type="ECO:0000256" key="4">
    <source>
        <dbReference type="ARBA" id="ARBA00022833"/>
    </source>
</evidence>
<dbReference type="Proteomes" id="UP000266239">
    <property type="component" value="Unassembled WGS sequence"/>
</dbReference>
<dbReference type="GO" id="GO:0031519">
    <property type="term" value="C:PcG protein complex"/>
    <property type="evidence" value="ECO:0007669"/>
    <property type="project" value="TreeGrafter"/>
</dbReference>
<feature type="domain" description="C2H2-type" evidence="7">
    <location>
        <begin position="94"/>
        <end position="120"/>
    </location>
</feature>
<dbReference type="GO" id="GO:0000978">
    <property type="term" value="F:RNA polymerase II cis-regulatory region sequence-specific DNA binding"/>
    <property type="evidence" value="ECO:0007669"/>
    <property type="project" value="TreeGrafter"/>
</dbReference>
<evidence type="ECO:0000313" key="9">
    <source>
        <dbReference type="Proteomes" id="UP000266239"/>
    </source>
</evidence>
<feature type="region of interest" description="Disordered" evidence="6">
    <location>
        <begin position="122"/>
        <end position="173"/>
    </location>
</feature>
<dbReference type="GO" id="GO:0000785">
    <property type="term" value="C:chromatin"/>
    <property type="evidence" value="ECO:0007669"/>
    <property type="project" value="TreeGrafter"/>
</dbReference>
<keyword evidence="4" id="KW-0862">Zinc</keyword>
<dbReference type="SUPFAM" id="SSF57667">
    <property type="entry name" value="beta-beta-alpha zinc fingers"/>
    <property type="match status" value="1"/>
</dbReference>
<dbReference type="FunFam" id="3.30.160.60:FF:002343">
    <property type="entry name" value="Zinc finger protein 33A"/>
    <property type="match status" value="1"/>
</dbReference>
<feature type="region of interest" description="Disordered" evidence="6">
    <location>
        <begin position="253"/>
        <end position="275"/>
    </location>
</feature>